<comment type="caution">
    <text evidence="2">The sequence shown here is derived from an EMBL/GenBank/DDBJ whole genome shotgun (WGS) entry which is preliminary data.</text>
</comment>
<name>A0ABV6VUY0_9ACTN</name>
<dbReference type="SUPFAM" id="SSF46785">
    <property type="entry name" value="Winged helix' DNA-binding domain"/>
    <property type="match status" value="1"/>
</dbReference>
<keyword evidence="3" id="KW-1185">Reference proteome</keyword>
<dbReference type="EMBL" id="JBHFAB010000008">
    <property type="protein sequence ID" value="MFC1417559.1"/>
    <property type="molecule type" value="Genomic_DNA"/>
</dbReference>
<dbReference type="Pfam" id="PF00126">
    <property type="entry name" value="HTH_1"/>
    <property type="match status" value="1"/>
</dbReference>
<dbReference type="RefSeq" id="WP_380535791.1">
    <property type="nucleotide sequence ID" value="NZ_JBHFAB010000008.1"/>
</dbReference>
<organism evidence="2 3">
    <name type="scientific">Streptacidiphilus cavernicola</name>
    <dbReference type="NCBI Taxonomy" id="3342716"/>
    <lineage>
        <taxon>Bacteria</taxon>
        <taxon>Bacillati</taxon>
        <taxon>Actinomycetota</taxon>
        <taxon>Actinomycetes</taxon>
        <taxon>Kitasatosporales</taxon>
        <taxon>Streptomycetaceae</taxon>
        <taxon>Streptacidiphilus</taxon>
    </lineage>
</organism>
<dbReference type="Gene3D" id="1.10.10.10">
    <property type="entry name" value="Winged helix-like DNA-binding domain superfamily/Winged helix DNA-binding domain"/>
    <property type="match status" value="1"/>
</dbReference>
<dbReference type="Proteomes" id="UP001592531">
    <property type="component" value="Unassembled WGS sequence"/>
</dbReference>
<gene>
    <name evidence="2" type="ORF">ACEZDE_12970</name>
</gene>
<protein>
    <submittedName>
        <fullName evidence="2">LysR family transcriptional regulator</fullName>
    </submittedName>
</protein>
<evidence type="ECO:0000259" key="1">
    <source>
        <dbReference type="Pfam" id="PF00126"/>
    </source>
</evidence>
<dbReference type="InterPro" id="IPR036388">
    <property type="entry name" value="WH-like_DNA-bd_sf"/>
</dbReference>
<evidence type="ECO:0000313" key="2">
    <source>
        <dbReference type="EMBL" id="MFC1417559.1"/>
    </source>
</evidence>
<accession>A0ABV6VUY0</accession>
<sequence length="158" mass="17422">MIEQYVNQRRTLPDLARERGMSTANMARWAKFHGIPLRSRGGASHNQTLRAADEVHRAPRILRPALLGQGARERLNRFATASAYPSIGAAAADLGHNTFALVAQINRIERELGEPLLVRAERGRPMALTPFGRRVLRAIRTLQDGAASRRTPQTALAA</sequence>
<reference evidence="2 3" key="1">
    <citation type="submission" date="2024-09" db="EMBL/GenBank/DDBJ databases">
        <authorList>
            <person name="Lee S.D."/>
        </authorList>
    </citation>
    <scope>NUCLEOTIDE SEQUENCE [LARGE SCALE GENOMIC DNA]</scope>
    <source>
        <strain evidence="2 3">N8-3</strain>
    </source>
</reference>
<feature type="domain" description="HTH lysR-type" evidence="1">
    <location>
        <begin position="76"/>
        <end position="133"/>
    </location>
</feature>
<dbReference type="InterPro" id="IPR036390">
    <property type="entry name" value="WH_DNA-bd_sf"/>
</dbReference>
<proteinExistence type="predicted"/>
<evidence type="ECO:0000313" key="3">
    <source>
        <dbReference type="Proteomes" id="UP001592531"/>
    </source>
</evidence>
<dbReference type="InterPro" id="IPR000847">
    <property type="entry name" value="LysR_HTH_N"/>
</dbReference>